<dbReference type="BioCyc" id="AURANTIMONAS:SI859A1_01794-MONOMER"/>
<dbReference type="InterPro" id="IPR010982">
    <property type="entry name" value="Lambda_DNA-bd_dom_sf"/>
</dbReference>
<evidence type="ECO:0000313" key="6">
    <source>
        <dbReference type="EMBL" id="EAS50988.1"/>
    </source>
</evidence>
<sequence length="347" mass="37050">MTALDVAELAGVSRSAVSRTLTEGASVSDETRSKVLAAAKELGYHRNALVRAMVSRHSGIIGIVTGRLDNPFIAVALERLARRLQDDGLKTLIFSGDAESDLQIAMPSMLEYRVDGCFFLSNDISPQSAARYTEFDIPLVVVFNSDIEGISDHADEVPVGAVTVDNVEISAAVADLLLDAGCRRPAFLSGLPWAATSGERRRGFRDRLAARGIALLAEETGNFNYADGLAASRRLLSGAERPDAIFAANDVMALAVIDVARSEFGLQIPGDLAVVGFDDIGVAAHAAYDLTTVHQPVAAMIDAAADMMQELLVDPSRRPSDRRLASRLVIRGSARPPHSHSNMENVA</sequence>
<organism evidence="6 7">
    <name type="scientific">Aurantimonas manganoxydans (strain ATCC BAA-1229 / DSM 21871 / SI85-9A1)</name>
    <dbReference type="NCBI Taxonomy" id="287752"/>
    <lineage>
        <taxon>Bacteria</taxon>
        <taxon>Pseudomonadati</taxon>
        <taxon>Pseudomonadota</taxon>
        <taxon>Alphaproteobacteria</taxon>
        <taxon>Hyphomicrobiales</taxon>
        <taxon>Aurantimonadaceae</taxon>
        <taxon>Aurantimonas</taxon>
    </lineage>
</organism>
<proteinExistence type="predicted"/>
<dbReference type="PROSITE" id="PS50932">
    <property type="entry name" value="HTH_LACI_2"/>
    <property type="match status" value="1"/>
</dbReference>
<accession>Q1YNP3</accession>
<dbReference type="InterPro" id="IPR046335">
    <property type="entry name" value="LacI/GalR-like_sensor"/>
</dbReference>
<keyword evidence="4" id="KW-0804">Transcription</keyword>
<dbReference type="Pfam" id="PF13377">
    <property type="entry name" value="Peripla_BP_3"/>
    <property type="match status" value="1"/>
</dbReference>
<keyword evidence="1" id="KW-0678">Repressor</keyword>
<dbReference type="Proteomes" id="UP000000321">
    <property type="component" value="Unassembled WGS sequence"/>
</dbReference>
<protein>
    <submittedName>
        <fullName evidence="6">Putative transcriptional regulator, LacI family</fullName>
    </submittedName>
</protein>
<dbReference type="PANTHER" id="PTHR30146">
    <property type="entry name" value="LACI-RELATED TRANSCRIPTIONAL REPRESSOR"/>
    <property type="match status" value="1"/>
</dbReference>
<keyword evidence="2" id="KW-0805">Transcription regulation</keyword>
<evidence type="ECO:0000256" key="3">
    <source>
        <dbReference type="ARBA" id="ARBA00023125"/>
    </source>
</evidence>
<evidence type="ECO:0000259" key="5">
    <source>
        <dbReference type="PROSITE" id="PS50932"/>
    </source>
</evidence>
<dbReference type="PANTHER" id="PTHR30146:SF95">
    <property type="entry name" value="RIBOSE OPERON REPRESSOR"/>
    <property type="match status" value="1"/>
</dbReference>
<reference evidence="6 7" key="1">
    <citation type="journal article" date="2008" name="Appl. Environ. Microbiol.">
        <title>Genomic insights into Mn(II) oxidation by the marine alphaproteobacterium Aurantimonas sp. strain SI85-9A1.</title>
        <authorList>
            <person name="Dick G.J."/>
            <person name="Podell S."/>
            <person name="Johnson H.A."/>
            <person name="Rivera-Espinoza Y."/>
            <person name="Bernier-Latmani R."/>
            <person name="McCarthy J.K."/>
            <person name="Torpey J.W."/>
            <person name="Clement B.G."/>
            <person name="Gaasterland T."/>
            <person name="Tebo B.M."/>
        </authorList>
    </citation>
    <scope>NUCLEOTIDE SEQUENCE [LARGE SCALE GENOMIC DNA]</scope>
    <source>
        <strain evidence="6 7">SI85-9A1</strain>
    </source>
</reference>
<dbReference type="SMART" id="SM00354">
    <property type="entry name" value="HTH_LACI"/>
    <property type="match status" value="1"/>
</dbReference>
<dbReference type="CDD" id="cd01392">
    <property type="entry name" value="HTH_LacI"/>
    <property type="match status" value="1"/>
</dbReference>
<dbReference type="Pfam" id="PF00356">
    <property type="entry name" value="LacI"/>
    <property type="match status" value="1"/>
</dbReference>
<dbReference type="GO" id="GO:0003700">
    <property type="term" value="F:DNA-binding transcription factor activity"/>
    <property type="evidence" value="ECO:0007669"/>
    <property type="project" value="TreeGrafter"/>
</dbReference>
<dbReference type="CDD" id="cd06278">
    <property type="entry name" value="PBP1_LacI-like"/>
    <property type="match status" value="1"/>
</dbReference>
<evidence type="ECO:0000256" key="2">
    <source>
        <dbReference type="ARBA" id="ARBA00023015"/>
    </source>
</evidence>
<dbReference type="SUPFAM" id="SSF47413">
    <property type="entry name" value="lambda repressor-like DNA-binding domains"/>
    <property type="match status" value="1"/>
</dbReference>
<evidence type="ECO:0000256" key="4">
    <source>
        <dbReference type="ARBA" id="ARBA00023163"/>
    </source>
</evidence>
<name>Q1YNP3_AURMS</name>
<comment type="caution">
    <text evidence="6">The sequence shown here is derived from an EMBL/GenBank/DDBJ whole genome shotgun (WGS) entry which is preliminary data.</text>
</comment>
<dbReference type="AlphaFoldDB" id="Q1YNP3"/>
<dbReference type="Gene3D" id="1.10.260.40">
    <property type="entry name" value="lambda repressor-like DNA-binding domains"/>
    <property type="match status" value="1"/>
</dbReference>
<dbReference type="SUPFAM" id="SSF53822">
    <property type="entry name" value="Periplasmic binding protein-like I"/>
    <property type="match status" value="1"/>
</dbReference>
<keyword evidence="7" id="KW-1185">Reference proteome</keyword>
<gene>
    <name evidence="6" type="ORF">SI859A1_01794</name>
</gene>
<feature type="domain" description="HTH lacI-type" evidence="5">
    <location>
        <begin position="1"/>
        <end position="55"/>
    </location>
</feature>
<dbReference type="GO" id="GO:0000976">
    <property type="term" value="F:transcription cis-regulatory region binding"/>
    <property type="evidence" value="ECO:0007669"/>
    <property type="project" value="TreeGrafter"/>
</dbReference>
<keyword evidence="3" id="KW-0238">DNA-binding</keyword>
<dbReference type="HOGENOM" id="CLU_037628_6_1_5"/>
<evidence type="ECO:0000313" key="7">
    <source>
        <dbReference type="Proteomes" id="UP000000321"/>
    </source>
</evidence>
<evidence type="ECO:0000256" key="1">
    <source>
        <dbReference type="ARBA" id="ARBA00022491"/>
    </source>
</evidence>
<dbReference type="InterPro" id="IPR000843">
    <property type="entry name" value="HTH_LacI"/>
</dbReference>
<dbReference type="Gene3D" id="3.40.50.2300">
    <property type="match status" value="2"/>
</dbReference>
<dbReference type="InterPro" id="IPR028082">
    <property type="entry name" value="Peripla_BP_I"/>
</dbReference>
<dbReference type="EMBL" id="AAPJ01000001">
    <property type="protein sequence ID" value="EAS50988.1"/>
    <property type="molecule type" value="Genomic_DNA"/>
</dbReference>